<gene>
    <name evidence="1" type="ORF">CWI84_11290</name>
</gene>
<dbReference type="AlphaFoldDB" id="A0A432ZF29"/>
<evidence type="ECO:0000313" key="2">
    <source>
        <dbReference type="Proteomes" id="UP000287996"/>
    </source>
</evidence>
<name>A0A432ZF29_9GAMM</name>
<organism evidence="1 2">
    <name type="scientific">Idiomarina tyrosinivorans</name>
    <dbReference type="NCBI Taxonomy" id="1445662"/>
    <lineage>
        <taxon>Bacteria</taxon>
        <taxon>Pseudomonadati</taxon>
        <taxon>Pseudomonadota</taxon>
        <taxon>Gammaproteobacteria</taxon>
        <taxon>Alteromonadales</taxon>
        <taxon>Idiomarinaceae</taxon>
        <taxon>Idiomarina</taxon>
    </lineage>
</organism>
<dbReference type="OrthoDB" id="5772064at2"/>
<evidence type="ECO:0000313" key="1">
    <source>
        <dbReference type="EMBL" id="RUO76577.1"/>
    </source>
</evidence>
<accession>A0A432ZF29</accession>
<dbReference type="EMBL" id="PIQH01000013">
    <property type="protein sequence ID" value="RUO76577.1"/>
    <property type="molecule type" value="Genomic_DNA"/>
</dbReference>
<dbReference type="RefSeq" id="WP_126842696.1">
    <property type="nucleotide sequence ID" value="NZ_PIQH01000013.1"/>
</dbReference>
<dbReference type="Proteomes" id="UP000287996">
    <property type="component" value="Unassembled WGS sequence"/>
</dbReference>
<proteinExistence type="predicted"/>
<protein>
    <submittedName>
        <fullName evidence="1">Uncharacterized protein</fullName>
    </submittedName>
</protein>
<comment type="caution">
    <text evidence="1">The sequence shown here is derived from an EMBL/GenBank/DDBJ whole genome shotgun (WGS) entry which is preliminary data.</text>
</comment>
<keyword evidence="2" id="KW-1185">Reference proteome</keyword>
<reference evidence="1 2" key="1">
    <citation type="journal article" date="2011" name="Front. Microbiol.">
        <title>Genomic signatures of strain selection and enhancement in Bacillus atrophaeus var. globigii, a historical biowarfare simulant.</title>
        <authorList>
            <person name="Gibbons H.S."/>
            <person name="Broomall S.M."/>
            <person name="McNew L.A."/>
            <person name="Daligault H."/>
            <person name="Chapman C."/>
            <person name="Bruce D."/>
            <person name="Karavis M."/>
            <person name="Krepps M."/>
            <person name="McGregor P.A."/>
            <person name="Hong C."/>
            <person name="Park K.H."/>
            <person name="Akmal A."/>
            <person name="Feldman A."/>
            <person name="Lin J.S."/>
            <person name="Chang W.E."/>
            <person name="Higgs B.W."/>
            <person name="Demirev P."/>
            <person name="Lindquist J."/>
            <person name="Liem A."/>
            <person name="Fochler E."/>
            <person name="Read T.D."/>
            <person name="Tapia R."/>
            <person name="Johnson S."/>
            <person name="Bishop-Lilly K.A."/>
            <person name="Detter C."/>
            <person name="Han C."/>
            <person name="Sozhamannan S."/>
            <person name="Rosenzweig C.N."/>
            <person name="Skowronski E.W."/>
        </authorList>
    </citation>
    <scope>NUCLEOTIDE SEQUENCE [LARGE SCALE GENOMIC DNA]</scope>
    <source>
        <strain evidence="1 2">CC-PW-9</strain>
    </source>
</reference>
<sequence length="97" mass="10683">MKTTIASAALVVCGLAVISTVALPSYDLLAMKNSTQRCEDVLKTTETTTASQQCTAPAEKISWQSWLTGESRSTQFHFFDLVELLFGDQQSSYDKKL</sequence>